<organism evidence="4 5">
    <name type="scientific">Rufibacter tibetensis</name>
    <dbReference type="NCBI Taxonomy" id="512763"/>
    <lineage>
        <taxon>Bacteria</taxon>
        <taxon>Pseudomonadati</taxon>
        <taxon>Bacteroidota</taxon>
        <taxon>Cytophagia</taxon>
        <taxon>Cytophagales</taxon>
        <taxon>Hymenobacteraceae</taxon>
        <taxon>Rufibacter</taxon>
    </lineage>
</organism>
<accession>A0A0P0CZ02</accession>
<dbReference type="GO" id="GO:0016757">
    <property type="term" value="F:glycosyltransferase activity"/>
    <property type="evidence" value="ECO:0007669"/>
    <property type="project" value="UniProtKB-KW"/>
</dbReference>
<keyword evidence="2" id="KW-0808">Transferase</keyword>
<dbReference type="PANTHER" id="PTHR13778">
    <property type="entry name" value="GLYCOSYLTRANSFERASE 8 DOMAIN-CONTAINING PROTEIN"/>
    <property type="match status" value="1"/>
</dbReference>
<dbReference type="GO" id="GO:0046872">
    <property type="term" value="F:metal ion binding"/>
    <property type="evidence" value="ECO:0007669"/>
    <property type="project" value="UniProtKB-KW"/>
</dbReference>
<dbReference type="InterPro" id="IPR002495">
    <property type="entry name" value="Glyco_trans_8"/>
</dbReference>
<evidence type="ECO:0000313" key="4">
    <source>
        <dbReference type="EMBL" id="ALI99759.1"/>
    </source>
</evidence>
<dbReference type="AlphaFoldDB" id="A0A0P0CZ02"/>
<evidence type="ECO:0000256" key="3">
    <source>
        <dbReference type="ARBA" id="ARBA00022723"/>
    </source>
</evidence>
<dbReference type="SUPFAM" id="SSF53448">
    <property type="entry name" value="Nucleotide-diphospho-sugar transferases"/>
    <property type="match status" value="1"/>
</dbReference>
<keyword evidence="3" id="KW-0479">Metal-binding</keyword>
<dbReference type="CDD" id="cd04194">
    <property type="entry name" value="GT8_A4GalT_like"/>
    <property type="match status" value="1"/>
</dbReference>
<dbReference type="RefSeq" id="WP_062544265.1">
    <property type="nucleotide sequence ID" value="NZ_CP012643.1"/>
</dbReference>
<sequence>MNSVLISPINIALAFDKNFVTPAYVFLTSIFYNNKESNFVFHIIATGLEKSEIKELEDFIKQNKSKVFFYNIDENLAQEFVIPSNSHFTIATYYRLFFPALVPRDIDKLLYVDVDTIVVGKMRQFLEKDLGSFPVAAVADNVFTTRPELGIFETGKYFNAGVLLMNLPVWKNQQISEKAISFLQEFPEKIQFVDQDALNAVLNNNWLPLESKFNLMYVDFPQEMPQSQFNYFLSDKIIIHFSSRFKPWHVYSPNRLNYLYHYYKSLSPKAKDKKYSDYKFSHKVFFDLTKNKLVNFYYNHPWIVRFWRRLKSN</sequence>
<dbReference type="InterPro" id="IPR050748">
    <property type="entry name" value="Glycosyltrans_8_dom-fam"/>
</dbReference>
<proteinExistence type="predicted"/>
<name>A0A0P0CZ02_9BACT</name>
<dbReference type="KEGG" id="rti:DC20_13225"/>
<protein>
    <recommendedName>
        <fullName evidence="6">Glycosyl transferase family 8</fullName>
    </recommendedName>
</protein>
<evidence type="ECO:0000256" key="2">
    <source>
        <dbReference type="ARBA" id="ARBA00022679"/>
    </source>
</evidence>
<keyword evidence="1" id="KW-0328">Glycosyltransferase</keyword>
<dbReference type="Gene3D" id="3.90.550.10">
    <property type="entry name" value="Spore Coat Polysaccharide Biosynthesis Protein SpsA, Chain A"/>
    <property type="match status" value="1"/>
</dbReference>
<gene>
    <name evidence="4" type="ORF">DC20_13225</name>
</gene>
<dbReference type="InterPro" id="IPR029044">
    <property type="entry name" value="Nucleotide-diphossugar_trans"/>
</dbReference>
<dbReference type="PANTHER" id="PTHR13778:SF47">
    <property type="entry name" value="LIPOPOLYSACCHARIDE 1,3-GALACTOSYLTRANSFERASE"/>
    <property type="match status" value="1"/>
</dbReference>
<dbReference type="OrthoDB" id="695971at2"/>
<evidence type="ECO:0008006" key="6">
    <source>
        <dbReference type="Google" id="ProtNLM"/>
    </source>
</evidence>
<evidence type="ECO:0000313" key="5">
    <source>
        <dbReference type="Proteomes" id="UP000061382"/>
    </source>
</evidence>
<dbReference type="Pfam" id="PF01501">
    <property type="entry name" value="Glyco_transf_8"/>
    <property type="match status" value="1"/>
</dbReference>
<dbReference type="Proteomes" id="UP000061382">
    <property type="component" value="Chromosome"/>
</dbReference>
<evidence type="ECO:0000256" key="1">
    <source>
        <dbReference type="ARBA" id="ARBA00022676"/>
    </source>
</evidence>
<keyword evidence="5" id="KW-1185">Reference proteome</keyword>
<dbReference type="PATRIC" id="fig|512763.3.peg.2902"/>
<reference evidence="4 5" key="1">
    <citation type="submission" date="2015-08" db="EMBL/GenBank/DDBJ databases">
        <title>Complete genome sequence of Rufibacter tibetensis strain 1351t, a radiation-resistant bacterium from tibet plateau.</title>
        <authorList>
            <person name="Dai J."/>
        </authorList>
    </citation>
    <scope>NUCLEOTIDE SEQUENCE [LARGE SCALE GENOMIC DNA]</scope>
    <source>
        <strain evidence="4 5">1351</strain>
    </source>
</reference>
<dbReference type="EMBL" id="CP012643">
    <property type="protein sequence ID" value="ALI99759.1"/>
    <property type="molecule type" value="Genomic_DNA"/>
</dbReference>